<organism evidence="2">
    <name type="scientific">Oryza brachyantha</name>
    <name type="common">malo sina</name>
    <dbReference type="NCBI Taxonomy" id="4533"/>
    <lineage>
        <taxon>Eukaryota</taxon>
        <taxon>Viridiplantae</taxon>
        <taxon>Streptophyta</taxon>
        <taxon>Embryophyta</taxon>
        <taxon>Tracheophyta</taxon>
        <taxon>Spermatophyta</taxon>
        <taxon>Magnoliopsida</taxon>
        <taxon>Liliopsida</taxon>
        <taxon>Poales</taxon>
        <taxon>Poaceae</taxon>
        <taxon>BOP clade</taxon>
        <taxon>Oryzoideae</taxon>
        <taxon>Oryzeae</taxon>
        <taxon>Oryzinae</taxon>
        <taxon>Oryza</taxon>
    </lineage>
</organism>
<evidence type="ECO:0000256" key="1">
    <source>
        <dbReference type="SAM" id="Phobius"/>
    </source>
</evidence>
<keyword evidence="1" id="KW-0812">Transmembrane</keyword>
<feature type="transmembrane region" description="Helical" evidence="1">
    <location>
        <begin position="73"/>
        <end position="90"/>
    </location>
</feature>
<dbReference type="Proteomes" id="UP000006038">
    <property type="component" value="Chromosome 8"/>
</dbReference>
<accession>J3MQX6</accession>
<keyword evidence="1" id="KW-0472">Membrane</keyword>
<keyword evidence="3" id="KW-1185">Reference proteome</keyword>
<keyword evidence="1" id="KW-1133">Transmembrane helix</keyword>
<feature type="transmembrane region" description="Helical" evidence="1">
    <location>
        <begin position="49"/>
        <end position="67"/>
    </location>
</feature>
<proteinExistence type="predicted"/>
<dbReference type="AlphaFoldDB" id="J3MQX6"/>
<reference evidence="2" key="1">
    <citation type="journal article" date="2013" name="Nat. Commun.">
        <title>Whole-genome sequencing of Oryza brachyantha reveals mechanisms underlying Oryza genome evolution.</title>
        <authorList>
            <person name="Chen J."/>
            <person name="Huang Q."/>
            <person name="Gao D."/>
            <person name="Wang J."/>
            <person name="Lang Y."/>
            <person name="Liu T."/>
            <person name="Li B."/>
            <person name="Bai Z."/>
            <person name="Luis Goicoechea J."/>
            <person name="Liang C."/>
            <person name="Chen C."/>
            <person name="Zhang W."/>
            <person name="Sun S."/>
            <person name="Liao Y."/>
            <person name="Zhang X."/>
            <person name="Yang L."/>
            <person name="Song C."/>
            <person name="Wang M."/>
            <person name="Shi J."/>
            <person name="Liu G."/>
            <person name="Liu J."/>
            <person name="Zhou H."/>
            <person name="Zhou W."/>
            <person name="Yu Q."/>
            <person name="An N."/>
            <person name="Chen Y."/>
            <person name="Cai Q."/>
            <person name="Wang B."/>
            <person name="Liu B."/>
            <person name="Min J."/>
            <person name="Huang Y."/>
            <person name="Wu H."/>
            <person name="Li Z."/>
            <person name="Zhang Y."/>
            <person name="Yin Y."/>
            <person name="Song W."/>
            <person name="Jiang J."/>
            <person name="Jackson S.A."/>
            <person name="Wing R.A."/>
            <person name="Wang J."/>
            <person name="Chen M."/>
        </authorList>
    </citation>
    <scope>NUCLEOTIDE SEQUENCE [LARGE SCALE GENOMIC DNA]</scope>
    <source>
        <strain evidence="2">cv. IRGC 101232</strain>
    </source>
</reference>
<dbReference type="Gramene" id="OB08G15050.1">
    <property type="protein sequence ID" value="OB08G15050.1"/>
    <property type="gene ID" value="OB08G15050"/>
</dbReference>
<dbReference type="HOGENOM" id="CLU_2403190_0_0_1"/>
<evidence type="ECO:0000313" key="3">
    <source>
        <dbReference type="Proteomes" id="UP000006038"/>
    </source>
</evidence>
<dbReference type="EnsemblPlants" id="OB08G15050.1">
    <property type="protein sequence ID" value="OB08G15050.1"/>
    <property type="gene ID" value="OB08G15050"/>
</dbReference>
<reference evidence="2" key="2">
    <citation type="submission" date="2013-04" db="UniProtKB">
        <authorList>
            <consortium name="EnsemblPlants"/>
        </authorList>
    </citation>
    <scope>IDENTIFICATION</scope>
</reference>
<protein>
    <submittedName>
        <fullName evidence="2">Uncharacterized protein</fullName>
    </submittedName>
</protein>
<name>J3MQX6_ORYBR</name>
<sequence length="93" mass="8967">MAAAATDVKLANLRAGDMLEHGKAEKKATMAEKAGDAPGGRGSGCPDPVVVGVLAASSAVSVVAAGVGPPLAFGLFVLLLGGLSLAVSGVRRA</sequence>
<evidence type="ECO:0000313" key="2">
    <source>
        <dbReference type="EnsemblPlants" id="OB08G15050.1"/>
    </source>
</evidence>